<dbReference type="InterPro" id="IPR018958">
    <property type="entry name" value="Knr4/Smi1-like_dom"/>
</dbReference>
<sequence length="228" mass="25310">MPVDSTFGSSSTGEGFRVVSLRRQRSMEDGVRATWTRIVGWLEAEAPLCHAAVRGPESPAVVTDALANLGVSFPEYVSEWWSLHDGVPRTHGVEIFPGAFWPLGIREMIESRQGRVVHVEDPSRLEIQARSESLPAGDHAWYFPRSFIPLAQDPTGCVLSLDLRAGEKHGCLKVWDRDEGALLPPIAPGLAQYLQEILDLLEGRTAGQWVPVFGDGWLTWTFDPTRRP</sequence>
<evidence type="ECO:0000259" key="1">
    <source>
        <dbReference type="Pfam" id="PF09346"/>
    </source>
</evidence>
<protein>
    <submittedName>
        <fullName evidence="2">SMI1/KNR4 family protein</fullName>
    </submittedName>
</protein>
<feature type="domain" description="Knr4/Smi1-like" evidence="1">
    <location>
        <begin position="58"/>
        <end position="195"/>
    </location>
</feature>
<dbReference type="Pfam" id="PF09346">
    <property type="entry name" value="SMI1_KNR4"/>
    <property type="match status" value="1"/>
</dbReference>
<dbReference type="SUPFAM" id="SSF160631">
    <property type="entry name" value="SMI1/KNR4-like"/>
    <property type="match status" value="1"/>
</dbReference>
<organism evidence="2 3">
    <name type="scientific">Frankia nepalensis</name>
    <dbReference type="NCBI Taxonomy" id="1836974"/>
    <lineage>
        <taxon>Bacteria</taxon>
        <taxon>Bacillati</taxon>
        <taxon>Actinomycetota</taxon>
        <taxon>Actinomycetes</taxon>
        <taxon>Frankiales</taxon>
        <taxon>Frankiaceae</taxon>
        <taxon>Frankia</taxon>
    </lineage>
</organism>
<evidence type="ECO:0000313" key="3">
    <source>
        <dbReference type="Proteomes" id="UP000604475"/>
    </source>
</evidence>
<dbReference type="AlphaFoldDB" id="A0A937RCG2"/>
<accession>A0A937RCG2</accession>
<gene>
    <name evidence="2" type="ORF">I7412_12035</name>
</gene>
<reference evidence="2" key="1">
    <citation type="submission" date="2020-12" db="EMBL/GenBank/DDBJ databases">
        <title>Genomic characterization of non-nitrogen-fixing Frankia strains.</title>
        <authorList>
            <person name="Carlos-Shanley C."/>
            <person name="Guerra T."/>
            <person name="Hahn D."/>
        </authorList>
    </citation>
    <scope>NUCLEOTIDE SEQUENCE</scope>
    <source>
        <strain evidence="2">CN6</strain>
    </source>
</reference>
<name>A0A937RCG2_9ACTN</name>
<evidence type="ECO:0000313" key="2">
    <source>
        <dbReference type="EMBL" id="MBL7627890.1"/>
    </source>
</evidence>
<proteinExistence type="predicted"/>
<comment type="caution">
    <text evidence="2">The sequence shown here is derived from an EMBL/GenBank/DDBJ whole genome shotgun (WGS) entry which is preliminary data.</text>
</comment>
<dbReference type="InterPro" id="IPR037883">
    <property type="entry name" value="Knr4/Smi1-like_sf"/>
</dbReference>
<dbReference type="RefSeq" id="WP_203001004.1">
    <property type="nucleotide sequence ID" value="NZ_JADWYU010000199.1"/>
</dbReference>
<dbReference type="EMBL" id="JAEACQ010000164">
    <property type="protein sequence ID" value="MBL7627890.1"/>
    <property type="molecule type" value="Genomic_DNA"/>
</dbReference>
<dbReference type="Proteomes" id="UP000604475">
    <property type="component" value="Unassembled WGS sequence"/>
</dbReference>
<keyword evidence="3" id="KW-1185">Reference proteome</keyword>